<reference evidence="7 8" key="1">
    <citation type="submission" date="2019-12" db="EMBL/GenBank/DDBJ databases">
        <title>Mucilaginibacter sp. HMF7410 genome sequencing and assembly.</title>
        <authorList>
            <person name="Kang H."/>
            <person name="Cha I."/>
            <person name="Kim H."/>
            <person name="Joh K."/>
        </authorList>
    </citation>
    <scope>NUCLEOTIDE SEQUENCE [LARGE SCALE GENOMIC DNA]</scope>
    <source>
        <strain evidence="7 8">HMF7410</strain>
    </source>
</reference>
<evidence type="ECO:0000256" key="2">
    <source>
        <dbReference type="ARBA" id="ARBA00022801"/>
    </source>
</evidence>
<dbReference type="AlphaFoldDB" id="A0A7K1SVS8"/>
<dbReference type="PANTHER" id="PTHR31321:SF57">
    <property type="entry name" value="PECTINESTERASE 53-RELATED"/>
    <property type="match status" value="1"/>
</dbReference>
<dbReference type="GO" id="GO:0009279">
    <property type="term" value="C:cell outer membrane"/>
    <property type="evidence" value="ECO:0007669"/>
    <property type="project" value="TreeGrafter"/>
</dbReference>
<dbReference type="Gene3D" id="2.160.20.10">
    <property type="entry name" value="Single-stranded right-handed beta-helix, Pectin lyase-like"/>
    <property type="match status" value="1"/>
</dbReference>
<sequence>MKKIICFILILMGTHAVFSQQKIVVAKDGSGNYKTVQEALNSVPHNNKKEITIFIKNGLYQEKLRLDSTKNHVTLIGEDRFQTILTFDDHPGKTTSTGKNIDTRSSYSFLVLADDFKAENITFRNDAGFTAGQAVALEADGDRAIFKNCRIIGNQDILFLNSEKSRQYYQNCYIEGTTDFIFGSATAWFEQCHIHSKKNSHITAASTPQNHPFGFVFNDCILTGDSTIHSASLGRPWRPYADVIYLHCYIGQQIRPEGWSQWNKLENFQLARFSEYQNYGPGANPATRVSWSKQLTDEEAKKVMIKTVLGNWNPKSD</sequence>
<gene>
    <name evidence="7" type="ORF">GO621_07290</name>
</gene>
<comment type="catalytic activity">
    <reaction evidence="5">
        <text>[(1-&gt;4)-alpha-D-galacturonosyl methyl ester](n) + n H2O = [(1-&gt;4)-alpha-D-galacturonosyl](n) + n methanol + n H(+)</text>
        <dbReference type="Rhea" id="RHEA:22380"/>
        <dbReference type="Rhea" id="RHEA-COMP:14570"/>
        <dbReference type="Rhea" id="RHEA-COMP:14573"/>
        <dbReference type="ChEBI" id="CHEBI:15377"/>
        <dbReference type="ChEBI" id="CHEBI:15378"/>
        <dbReference type="ChEBI" id="CHEBI:17790"/>
        <dbReference type="ChEBI" id="CHEBI:140522"/>
        <dbReference type="ChEBI" id="CHEBI:140523"/>
        <dbReference type="EC" id="3.1.1.11"/>
    </reaction>
</comment>
<evidence type="ECO:0000256" key="4">
    <source>
        <dbReference type="PROSITE-ProRule" id="PRU10040"/>
    </source>
</evidence>
<dbReference type="RefSeq" id="WP_157565581.1">
    <property type="nucleotide sequence ID" value="NZ_WPIK01000005.1"/>
</dbReference>
<dbReference type="InterPro" id="IPR000070">
    <property type="entry name" value="Pectinesterase_cat"/>
</dbReference>
<dbReference type="PANTHER" id="PTHR31321">
    <property type="entry name" value="ACYL-COA THIOESTER HYDROLASE YBHC-RELATED"/>
    <property type="match status" value="1"/>
</dbReference>
<evidence type="ECO:0000313" key="7">
    <source>
        <dbReference type="EMBL" id="MVN21338.1"/>
    </source>
</evidence>
<dbReference type="Pfam" id="PF01095">
    <property type="entry name" value="Pectinesterase"/>
    <property type="match status" value="1"/>
</dbReference>
<keyword evidence="8" id="KW-1185">Reference proteome</keyword>
<keyword evidence="3 5" id="KW-0063">Aspartyl esterase</keyword>
<dbReference type="InterPro" id="IPR011050">
    <property type="entry name" value="Pectin_lyase_fold/virulence"/>
</dbReference>
<dbReference type="SUPFAM" id="SSF51126">
    <property type="entry name" value="Pectin lyase-like"/>
    <property type="match status" value="1"/>
</dbReference>
<proteinExistence type="inferred from homology"/>
<dbReference type="GO" id="GO:0045490">
    <property type="term" value="P:pectin catabolic process"/>
    <property type="evidence" value="ECO:0007669"/>
    <property type="project" value="UniProtKB-UniRule"/>
</dbReference>
<dbReference type="EMBL" id="WPIK01000005">
    <property type="protein sequence ID" value="MVN21338.1"/>
    <property type="molecule type" value="Genomic_DNA"/>
</dbReference>
<evidence type="ECO:0000256" key="5">
    <source>
        <dbReference type="RuleBase" id="RU000589"/>
    </source>
</evidence>
<dbReference type="PROSITE" id="PS00503">
    <property type="entry name" value="PECTINESTERASE_2"/>
    <property type="match status" value="1"/>
</dbReference>
<evidence type="ECO:0000313" key="8">
    <source>
        <dbReference type="Proteomes" id="UP000462014"/>
    </source>
</evidence>
<feature type="active site" evidence="4">
    <location>
        <position position="179"/>
    </location>
</feature>
<dbReference type="UniPathway" id="UPA00545">
    <property type="reaction ID" value="UER00823"/>
</dbReference>
<feature type="domain" description="Pectinesterase catalytic" evidence="6">
    <location>
        <begin position="23"/>
        <end position="304"/>
    </location>
</feature>
<evidence type="ECO:0000259" key="6">
    <source>
        <dbReference type="Pfam" id="PF01095"/>
    </source>
</evidence>
<comment type="similarity">
    <text evidence="1">Belongs to the pectinesterase family.</text>
</comment>
<accession>A0A7K1SVS8</accession>
<name>A0A7K1SVS8_9SPHI</name>
<keyword evidence="2 5" id="KW-0378">Hydrolase</keyword>
<evidence type="ECO:0000256" key="1">
    <source>
        <dbReference type="ARBA" id="ARBA00008891"/>
    </source>
</evidence>
<dbReference type="EC" id="3.1.1.11" evidence="5"/>
<comment type="caution">
    <text evidence="7">The sequence shown here is derived from an EMBL/GenBank/DDBJ whole genome shotgun (WGS) entry which is preliminary data.</text>
</comment>
<dbReference type="GO" id="GO:0042545">
    <property type="term" value="P:cell wall modification"/>
    <property type="evidence" value="ECO:0007669"/>
    <property type="project" value="UniProtKB-UniRule"/>
</dbReference>
<evidence type="ECO:0000256" key="3">
    <source>
        <dbReference type="ARBA" id="ARBA00023085"/>
    </source>
</evidence>
<dbReference type="InterPro" id="IPR012334">
    <property type="entry name" value="Pectin_lyas_fold"/>
</dbReference>
<protein>
    <recommendedName>
        <fullName evidence="5">Pectinesterase</fullName>
        <ecNumber evidence="5">3.1.1.11</ecNumber>
    </recommendedName>
</protein>
<organism evidence="7 8">
    <name type="scientific">Mucilaginibacter arboris</name>
    <dbReference type="NCBI Taxonomy" id="2682090"/>
    <lineage>
        <taxon>Bacteria</taxon>
        <taxon>Pseudomonadati</taxon>
        <taxon>Bacteroidota</taxon>
        <taxon>Sphingobacteriia</taxon>
        <taxon>Sphingobacteriales</taxon>
        <taxon>Sphingobacteriaceae</taxon>
        <taxon>Mucilaginibacter</taxon>
    </lineage>
</organism>
<dbReference type="Proteomes" id="UP000462014">
    <property type="component" value="Unassembled WGS sequence"/>
</dbReference>
<dbReference type="InterPro" id="IPR033131">
    <property type="entry name" value="Pectinesterase_Asp_AS"/>
</dbReference>
<comment type="pathway">
    <text evidence="5">Glycan metabolism; pectin degradation; 2-dehydro-3-deoxy-D-gluconate from pectin: step 1/5.</text>
</comment>
<dbReference type="GO" id="GO:0030599">
    <property type="term" value="F:pectinesterase activity"/>
    <property type="evidence" value="ECO:0007669"/>
    <property type="project" value="UniProtKB-UniRule"/>
</dbReference>